<evidence type="ECO:0000313" key="2">
    <source>
        <dbReference type="Proteomes" id="UP000287247"/>
    </source>
</evidence>
<evidence type="ECO:0008006" key="3">
    <source>
        <dbReference type="Google" id="ProtNLM"/>
    </source>
</evidence>
<name>A0A401IJ53_APHSA</name>
<organism evidence="1 2">
    <name type="scientific">Aphanothece sacrum FPU1</name>
    <dbReference type="NCBI Taxonomy" id="1920663"/>
    <lineage>
        <taxon>Bacteria</taxon>
        <taxon>Bacillati</taxon>
        <taxon>Cyanobacteriota</taxon>
        <taxon>Cyanophyceae</taxon>
        <taxon>Oscillatoriophycideae</taxon>
        <taxon>Chroococcales</taxon>
        <taxon>Aphanothecaceae</taxon>
        <taxon>Aphanothece</taxon>
    </lineage>
</organism>
<keyword evidence="2" id="KW-1185">Reference proteome</keyword>
<comment type="caution">
    <text evidence="1">The sequence shown here is derived from an EMBL/GenBank/DDBJ whole genome shotgun (WGS) entry which is preliminary data.</text>
</comment>
<dbReference type="Proteomes" id="UP000287247">
    <property type="component" value="Unassembled WGS sequence"/>
</dbReference>
<dbReference type="EMBL" id="BDQK01000013">
    <property type="protein sequence ID" value="GBF81254.1"/>
    <property type="molecule type" value="Genomic_DNA"/>
</dbReference>
<reference evidence="2" key="1">
    <citation type="submission" date="2017-05" db="EMBL/GenBank/DDBJ databases">
        <title>Physiological properties and genetic analysis related to exopolysaccharide production of fresh-water unicellular cyanobacterium Aphanothece sacrum, Suizenji Nori, that has been cultured as a food source in Japan.</title>
        <authorList>
            <person name="Kanesaki Y."/>
            <person name="Yoshikawa S."/>
            <person name="Ohki K."/>
        </authorList>
    </citation>
    <scope>NUCLEOTIDE SEQUENCE [LARGE SCALE GENOMIC DNA]</scope>
    <source>
        <strain evidence="2">FPU1</strain>
    </source>
</reference>
<dbReference type="AlphaFoldDB" id="A0A401IJ53"/>
<evidence type="ECO:0000313" key="1">
    <source>
        <dbReference type="EMBL" id="GBF81254.1"/>
    </source>
</evidence>
<protein>
    <recommendedName>
        <fullName evidence="3">DUF2949 domain-containing protein</fullName>
    </recommendedName>
</protein>
<dbReference type="RefSeq" id="WP_124970938.1">
    <property type="nucleotide sequence ID" value="NZ_BDQK01000013.1"/>
</dbReference>
<proteinExistence type="predicted"/>
<gene>
    <name evidence="1" type="ORF">AsFPU1_2666</name>
</gene>
<sequence>MYNFDKQQPLLEFLRQELNIPTESIELAQRHPDLPYSSLPMLLWGYGLISLSQLERIFDWLDHGWVNSVKTME</sequence>
<dbReference type="InterPro" id="IPR021336">
    <property type="entry name" value="DUF2949"/>
</dbReference>
<dbReference type="Pfam" id="PF11165">
    <property type="entry name" value="DUF2949"/>
    <property type="match status" value="1"/>
</dbReference>
<dbReference type="OrthoDB" id="433602at2"/>
<accession>A0A401IJ53</accession>